<organism evidence="3 4">
    <name type="scientific">Stentor coeruleus</name>
    <dbReference type="NCBI Taxonomy" id="5963"/>
    <lineage>
        <taxon>Eukaryota</taxon>
        <taxon>Sar</taxon>
        <taxon>Alveolata</taxon>
        <taxon>Ciliophora</taxon>
        <taxon>Postciliodesmatophora</taxon>
        <taxon>Heterotrichea</taxon>
        <taxon>Heterotrichida</taxon>
        <taxon>Stentoridae</taxon>
        <taxon>Stentor</taxon>
    </lineage>
</organism>
<keyword evidence="1" id="KW-0175">Coiled coil</keyword>
<dbReference type="Proteomes" id="UP000187209">
    <property type="component" value="Unassembled WGS sequence"/>
</dbReference>
<reference evidence="3 4" key="1">
    <citation type="submission" date="2016-11" db="EMBL/GenBank/DDBJ databases">
        <title>The macronuclear genome of Stentor coeruleus: a giant cell with tiny introns.</title>
        <authorList>
            <person name="Slabodnick M."/>
            <person name="Ruby J.G."/>
            <person name="Reiff S.B."/>
            <person name="Swart E.C."/>
            <person name="Gosai S."/>
            <person name="Prabakaran S."/>
            <person name="Witkowska E."/>
            <person name="Larue G.E."/>
            <person name="Fisher S."/>
            <person name="Freeman R.M."/>
            <person name="Gunawardena J."/>
            <person name="Chu W."/>
            <person name="Stover N.A."/>
            <person name="Gregory B.D."/>
            <person name="Nowacki M."/>
            <person name="Derisi J."/>
            <person name="Roy S.W."/>
            <person name="Marshall W.F."/>
            <person name="Sood P."/>
        </authorList>
    </citation>
    <scope>NUCLEOTIDE SEQUENCE [LARGE SCALE GENOMIC DNA]</scope>
    <source>
        <strain evidence="3">WM001</strain>
    </source>
</reference>
<evidence type="ECO:0000313" key="4">
    <source>
        <dbReference type="Proteomes" id="UP000187209"/>
    </source>
</evidence>
<evidence type="ECO:0000256" key="1">
    <source>
        <dbReference type="SAM" id="Coils"/>
    </source>
</evidence>
<feature type="compositionally biased region" description="Polar residues" evidence="2">
    <location>
        <begin position="302"/>
        <end position="312"/>
    </location>
</feature>
<dbReference type="AlphaFoldDB" id="A0A1R2CXY5"/>
<evidence type="ECO:0000256" key="2">
    <source>
        <dbReference type="SAM" id="MobiDB-lite"/>
    </source>
</evidence>
<proteinExistence type="predicted"/>
<keyword evidence="4" id="KW-1185">Reference proteome</keyword>
<gene>
    <name evidence="3" type="ORF">SteCoe_3056</name>
</gene>
<feature type="compositionally biased region" description="Low complexity" evidence="2">
    <location>
        <begin position="259"/>
        <end position="271"/>
    </location>
</feature>
<name>A0A1R2CXY5_9CILI</name>
<feature type="coiled-coil region" evidence="1">
    <location>
        <begin position="21"/>
        <end position="55"/>
    </location>
</feature>
<accession>A0A1R2CXY5</accession>
<sequence length="312" mass="36814">MSQSSIGKISRLSNLRKGSERVRLQRENQILAEQIQHLEKDKLTFEQSLKESQDDCDYFKQIAIKAEDITTSEYQLSEEVKRLHSENVQIFMENKTLTERNYDLTGQTKILEGEIERLNHILFQMENKILEVTNEKYQALEEIKRLNKINKEITELLESKTKGFYYKDEEMPYKTFDCTEKDLEGSINQSQNMLRKAQTFNVRFREEPNETYMVEDHVRGNTSRRKLSQTHIDNMKKLANLSMSAKNTDEHFVFQSPQRASSRNTARRSSSPVRNECEKRQNNSSPNRGKIKNLDELKRLIKQTQQSKKSFK</sequence>
<evidence type="ECO:0000313" key="3">
    <source>
        <dbReference type="EMBL" id="OMJ93867.1"/>
    </source>
</evidence>
<protein>
    <submittedName>
        <fullName evidence="3">Uncharacterized protein</fullName>
    </submittedName>
</protein>
<feature type="region of interest" description="Disordered" evidence="2">
    <location>
        <begin position="253"/>
        <end position="312"/>
    </location>
</feature>
<comment type="caution">
    <text evidence="3">The sequence shown here is derived from an EMBL/GenBank/DDBJ whole genome shotgun (WGS) entry which is preliminary data.</text>
</comment>
<dbReference type="EMBL" id="MPUH01000035">
    <property type="protein sequence ID" value="OMJ93867.1"/>
    <property type="molecule type" value="Genomic_DNA"/>
</dbReference>